<evidence type="ECO:0000313" key="1">
    <source>
        <dbReference type="EMBL" id="BFP67643.1"/>
    </source>
</evidence>
<dbReference type="EMBL" id="AP035888">
    <property type="protein sequence ID" value="BFP67643.1"/>
    <property type="molecule type" value="Genomic_DNA"/>
</dbReference>
<gene>
    <name evidence="1" type="ORF">Pbs1_09860</name>
</gene>
<dbReference type="AlphaFoldDB" id="A0AB33KWU8"/>
<protein>
    <submittedName>
        <fullName evidence="1">Uncharacterized protein</fullName>
    </submittedName>
</protein>
<organism evidence="1">
    <name type="scientific">Tenacibaculum sp. Pbs-1</name>
    <dbReference type="NCBI Taxonomy" id="3238748"/>
    <lineage>
        <taxon>Bacteria</taxon>
        <taxon>Pseudomonadati</taxon>
        <taxon>Bacteroidota</taxon>
        <taxon>Flavobacteriia</taxon>
        <taxon>Flavobacteriales</taxon>
        <taxon>Flavobacteriaceae</taxon>
        <taxon>Tenacibaculum</taxon>
    </lineage>
</organism>
<sequence length="164" mass="19260">MQLSNILMAKTIVHESIHAFLSVKRKDCNAGITIEHLNNLEFEELIKEYFDGTCATAQEEHEFMFDYMVPTLSKIFTEVRDDLIPQSNIDYVSDYNFYNISQTLNGPLSSDHPWSWIEFFNNISLMGLHDTESFLKKVKNNDVKYFIYQQYNSISRNFTKNCNN</sequence>
<proteinExistence type="predicted"/>
<accession>A0AB33KWU8</accession>
<name>A0AB33KWU8_9FLAO</name>
<reference evidence="1" key="1">
    <citation type="submission" date="2024-08" db="EMBL/GenBank/DDBJ databases">
        <title>Whole genome sequence of Tenacibaculum sp. strain pbs-1 associated with black-spot shell disease in Akoya pearl oysters.</title>
        <authorList>
            <person name="Sakatoku A."/>
            <person name="Suzuki T."/>
            <person name="Hatano K."/>
            <person name="Seki M."/>
            <person name="Tanaka D."/>
            <person name="Nakamura S."/>
            <person name="Suzuki N."/>
            <person name="Isshiki T."/>
        </authorList>
    </citation>
    <scope>NUCLEOTIDE SEQUENCE</scope>
    <source>
        <strain evidence="1">Pbs-1</strain>
    </source>
</reference>